<dbReference type="AlphaFoldDB" id="A0A846YH65"/>
<name>A0A846YH65_9NOCA</name>
<feature type="transmembrane region" description="Helical" evidence="1">
    <location>
        <begin position="167"/>
        <end position="186"/>
    </location>
</feature>
<keyword evidence="1" id="KW-0812">Transmembrane</keyword>
<reference evidence="2 3" key="1">
    <citation type="submission" date="2020-04" db="EMBL/GenBank/DDBJ databases">
        <title>MicrobeNet Type strains.</title>
        <authorList>
            <person name="Nicholson A.C."/>
        </authorList>
    </citation>
    <scope>NUCLEOTIDE SEQUENCE [LARGE SCALE GENOMIC DNA]</scope>
    <source>
        <strain evidence="2 3">JCM 3332</strain>
    </source>
</reference>
<protein>
    <submittedName>
        <fullName evidence="2">Uncharacterized protein</fullName>
    </submittedName>
</protein>
<dbReference type="Proteomes" id="UP000570678">
    <property type="component" value="Unassembled WGS sequence"/>
</dbReference>
<feature type="transmembrane region" description="Helical" evidence="1">
    <location>
        <begin position="143"/>
        <end position="161"/>
    </location>
</feature>
<feature type="transmembrane region" description="Helical" evidence="1">
    <location>
        <begin position="89"/>
        <end position="108"/>
    </location>
</feature>
<evidence type="ECO:0000313" key="3">
    <source>
        <dbReference type="Proteomes" id="UP000570678"/>
    </source>
</evidence>
<keyword evidence="1" id="KW-1133">Transmembrane helix</keyword>
<organism evidence="2 3">
    <name type="scientific">Nocardia flavorosea</name>
    <dbReference type="NCBI Taxonomy" id="53429"/>
    <lineage>
        <taxon>Bacteria</taxon>
        <taxon>Bacillati</taxon>
        <taxon>Actinomycetota</taxon>
        <taxon>Actinomycetes</taxon>
        <taxon>Mycobacteriales</taxon>
        <taxon>Nocardiaceae</taxon>
        <taxon>Nocardia</taxon>
    </lineage>
</organism>
<keyword evidence="1" id="KW-0472">Membrane</keyword>
<proteinExistence type="predicted"/>
<feature type="transmembrane region" description="Helical" evidence="1">
    <location>
        <begin position="114"/>
        <end position="131"/>
    </location>
</feature>
<keyword evidence="3" id="KW-1185">Reference proteome</keyword>
<evidence type="ECO:0000256" key="1">
    <source>
        <dbReference type="SAM" id="Phobius"/>
    </source>
</evidence>
<feature type="transmembrane region" description="Helical" evidence="1">
    <location>
        <begin position="58"/>
        <end position="77"/>
    </location>
</feature>
<accession>A0A846YH65</accession>
<gene>
    <name evidence="2" type="ORF">HGA15_09995</name>
</gene>
<comment type="caution">
    <text evidence="2">The sequence shown here is derived from an EMBL/GenBank/DDBJ whole genome shotgun (WGS) entry which is preliminary data.</text>
</comment>
<feature type="transmembrane region" description="Helical" evidence="1">
    <location>
        <begin position="6"/>
        <end position="23"/>
    </location>
</feature>
<sequence>MIDPRFVFLGAALSMVGTLSYALLTVRGEVKPNRLSWFLWAAASLTGFGAQLDEGVGLPAVLTFSMGAGPAVVFLASFANRSSYWRLSFADLLCGAASVAALAIWLAWDDPQTAVIFAVLGDLAAAIPTFRKAWSAPGTENPLVFGLVAVNGIITLLTITVWEPAVWAFPVYATTLGAGLCLIIAVRQRLVRSPGKAT</sequence>
<dbReference type="EMBL" id="JAAXOT010000004">
    <property type="protein sequence ID" value="NKY56478.1"/>
    <property type="molecule type" value="Genomic_DNA"/>
</dbReference>
<dbReference type="RefSeq" id="WP_062977835.1">
    <property type="nucleotide sequence ID" value="NZ_JAAXOT010000004.1"/>
</dbReference>
<evidence type="ECO:0000313" key="2">
    <source>
        <dbReference type="EMBL" id="NKY56478.1"/>
    </source>
</evidence>